<feature type="domain" description="Ig-like" evidence="16">
    <location>
        <begin position="2003"/>
        <end position="2094"/>
    </location>
</feature>
<keyword evidence="5" id="KW-0547">Nucleotide-binding</keyword>
<evidence type="ECO:0000256" key="2">
    <source>
        <dbReference type="ARBA" id="ARBA00022443"/>
    </source>
</evidence>
<dbReference type="Pfam" id="PF13927">
    <property type="entry name" value="Ig_3"/>
    <property type="match status" value="1"/>
</dbReference>
<accession>A0A0J9RK83</accession>
<dbReference type="FunFam" id="2.60.40.10:FF:000873">
    <property type="entry name" value="Muscle M-line assembly protein unc-89"/>
    <property type="match status" value="1"/>
</dbReference>
<feature type="domain" description="Ig-like" evidence="16">
    <location>
        <begin position="1703"/>
        <end position="1792"/>
    </location>
</feature>
<dbReference type="GO" id="GO:0005085">
    <property type="term" value="F:guanyl-nucleotide exchange factor activity"/>
    <property type="evidence" value="ECO:0007669"/>
    <property type="project" value="InterPro"/>
</dbReference>
<organism evidence="18">
    <name type="scientific">Drosophila simulans</name>
    <name type="common">Fruit fly</name>
    <dbReference type="NCBI Taxonomy" id="7240"/>
    <lineage>
        <taxon>Eukaryota</taxon>
        <taxon>Metazoa</taxon>
        <taxon>Ecdysozoa</taxon>
        <taxon>Arthropoda</taxon>
        <taxon>Hexapoda</taxon>
        <taxon>Insecta</taxon>
        <taxon>Pterygota</taxon>
        <taxon>Neoptera</taxon>
        <taxon>Endopterygota</taxon>
        <taxon>Diptera</taxon>
        <taxon>Brachycera</taxon>
        <taxon>Muscomorpha</taxon>
        <taxon>Ephydroidea</taxon>
        <taxon>Drosophilidae</taxon>
        <taxon>Drosophila</taxon>
        <taxon>Sophophora</taxon>
    </lineage>
</organism>
<dbReference type="CDD" id="cd00160">
    <property type="entry name" value="RhoGEF"/>
    <property type="match status" value="1"/>
</dbReference>
<name>A0A0J9RK83_DROSI</name>
<dbReference type="InterPro" id="IPR036028">
    <property type="entry name" value="SH3-like_dom_sf"/>
</dbReference>
<dbReference type="SUPFAM" id="SSF50729">
    <property type="entry name" value="PH domain-like"/>
    <property type="match status" value="1"/>
</dbReference>
<dbReference type="Gene3D" id="1.20.900.10">
    <property type="entry name" value="Dbl homology (DH) domain"/>
    <property type="match status" value="1"/>
</dbReference>
<feature type="compositionally biased region" description="Basic and acidic residues" evidence="12">
    <location>
        <begin position="590"/>
        <end position="607"/>
    </location>
</feature>
<dbReference type="FunFam" id="2.60.40.10:FF:001590">
    <property type="entry name" value="Uncharacterized protein, isoform D"/>
    <property type="match status" value="1"/>
</dbReference>
<feature type="compositionally biased region" description="Basic and acidic residues" evidence="12">
    <location>
        <begin position="634"/>
        <end position="645"/>
    </location>
</feature>
<dbReference type="PROSITE" id="PS50835">
    <property type="entry name" value="IG_LIKE"/>
    <property type="match status" value="16"/>
</dbReference>
<dbReference type="GO" id="GO:0005524">
    <property type="term" value="F:ATP binding"/>
    <property type="evidence" value="ECO:0007669"/>
    <property type="project" value="UniProtKB-KW"/>
</dbReference>
<dbReference type="SUPFAM" id="SSF48726">
    <property type="entry name" value="Immunoglobulin"/>
    <property type="match status" value="21"/>
</dbReference>
<dbReference type="Gene3D" id="2.30.30.40">
    <property type="entry name" value="SH3 Domains"/>
    <property type="match status" value="1"/>
</dbReference>
<feature type="compositionally biased region" description="Polar residues" evidence="12">
    <location>
        <begin position="646"/>
        <end position="658"/>
    </location>
</feature>
<dbReference type="SMART" id="SM00408">
    <property type="entry name" value="IGc2"/>
    <property type="match status" value="18"/>
</dbReference>
<dbReference type="FunFam" id="2.60.40.10:FF:001647">
    <property type="entry name" value="Uncharacterized protein, isoform C"/>
    <property type="match status" value="1"/>
</dbReference>
<feature type="domain" description="Fibronectin type-III" evidence="17">
    <location>
        <begin position="3435"/>
        <end position="3528"/>
    </location>
</feature>
<dbReference type="FunFam" id="2.60.40.10:FF:001669">
    <property type="entry name" value="Uncharacterized protein, isoform B"/>
    <property type="match status" value="1"/>
</dbReference>
<dbReference type="FunFam" id="2.60.40.10:FF:000107">
    <property type="entry name" value="Myosin, light chain kinase a"/>
    <property type="match status" value="2"/>
</dbReference>
<dbReference type="InterPro" id="IPR013098">
    <property type="entry name" value="Ig_I-set"/>
</dbReference>
<dbReference type="InterPro" id="IPR036116">
    <property type="entry name" value="FN3_sf"/>
</dbReference>
<evidence type="ECO:0000259" key="15">
    <source>
        <dbReference type="PROSITE" id="PS50011"/>
    </source>
</evidence>
<sequence length="3903" mass="440730">MDAVADIVFVSRDYQAQSLATDEISVSRGDLVELISSKASEKSRCFVRMFDSGDSPKEGWVPIEILEFNPTMSSSNGKESGDAEFRKLTILRELVETEEEFSRDLLHVVEKYIKGIDKPVVPRSVRDNKDIIFCNFLQIAEFHNNVLKEGLKCYSNQPNMVAKTFLRLERDFDKHVVYCQNEPLAQDYLGSSPDAKKYFQELSKQLGDDKSLAEHLKLPIQRINDYQLLFKDFIKYSLSLKENVKDLERALELMLSVPSRAYDNRFLSSIEGCRGNIYKLGRLLLHAWCNVVDKEGKAHERYCFLFKSRILVTKVRKISENRSVFILQNIVKLPLCNIELKGDEKQIHLSLKAPEANSFLPIDIKPHGPEAHLTWFNEISSHINQDVTLQEHNADDLKVDASQIASESELILHLPQRAEAHDPNLSVRPSDVAENYFLSKETKERLQHEQQELLKLEQEAIELYKKQQSSKSVSSKTESVEITSSQVKSSSEVRKVVSPPPPPQSQVKEVTPVKVVSSPPPPKEITPAKVVTPPPQPPVVTSPVKEVAPPPQPTAVASPAKEVTPSQPEPVKGPSPVKEVRQELPSLASHSKEVEASVATEIRESLTETRSTVVESGQSSEIREEIVITEESSLEAKTRDYDRGTSYDSTVERSQYGISSRRDRSSVDKVEARSSLLATGRTESRAASRAESRAESRASYSVAESRAGIRSSSRLQEDRPLRSVDKPVVVKMLKSVQVEPGETAHFEIQFKDQPGLVTWLKDNKPLEDRLADRITQTAAPMNSYRLDIKNCSETDAGTYTIRAQSASETTTVSAQLAVGQAPGHDETKTNTEPAFLVSLKDAEMIENTLFRFMVKIIGDPKPRVKFYKDEKEILETNDRIQIIRDKDYLGFYELVIADVQKTDAGTYSCKATNKHGEANCEAIATTVEDKNPFGALSGQILPAGEKPVFQWKRNGEEFDPEERFKVLFGEDEDSLALVFQHVKPEDAGIYTCVAQTSTGNISCSAELSVQGAIQTLNREPEKPTLVIEHREANASIGGSAILELQCKGFPKPAVQWKHDGEVIQVDDRHKFMYEDEETMSLVIKNVDTVDAGVYTIEAINELGQDESSINLVVKAPPKIKKITDITCSAGETIKMEIEVEGFPQPTVQVTNNGKDVTAESNVKISSSSIGKSLEKVVVEVKEIKLSQAGNYSIKATNDLSQTSEYWSCTVKSKPVIVKNFESEYIHGEKENVQMTVRIDAYPEAKLTWYHDETEIKITDSKYTVSSDGNAYTLKITGATRVDAGKYTVKATNEHGSATSSTQLLIKCAPEFTHKLKNITVAEGDSNVELVVGVDAYPRPHAKWYIDGIEIDEKRNDFRHVEEGNDFKLIMNQVATNMQGNYTCKIMNDYGKLEDNCVVTVNCKPKVKRGLKNVEVQEGKSFTLEVEVYSEPEAKIKWFKDGHEIYEDARIKISRDTQRIENYYLTLNLARTEDAGTYEMKATNFIGETTSTCKVAVLTVPEIVHVDVFQQHSYESVPLKYEVIATGIPKPEAIWYHDGKPITPDKHTAITVDGDHYKLEVQSLDLVDAGEYKVVVQNKVGEKSHQGELSLSGIAEYRKPILTQGPGLKDIKVNKGDKVCEPVVFTADPAPEIVLLKDGQPVVETNNVKLKVDKKDAENGLVQYTCTLNILEAEIKDSGRYELKVKNKYGELVTSGWIDVLAKPEISGLNDTKCLPGDTICFEALVQANPKPKVSWTRGNENLCNHENCEVIADVDADKYRLVFQSVSPSEDGKYTITATNSEGRAAVDFNLAVLVEKPTFIVQPESQSIHDYRPVSTKVLVHGVPLPTIEWFKDDKPINYEAINKPGKDKLYAKEDTKKGSDQIESVLDIKSFRENDVGAYTCVATNEIGVTKAPFKLALLSLAPSFVKKLDNALDVLQGEPLVLECCVDGSPLPTVQWLKDGDEVKPSESIKISTNPDGLVKLEINSCQPNDSGAYKLIISNPHGEKVALCAVAVKPEEMQPKFLKPITSQTVVVGEPLKLEAQVTGFPAPEVKWYKDGMLLRPSPEINFINSPNGQIGLIIDAAQPLDAGVYKCLIANKGGEIEGVSKVEIVPKESKPVFVAELQDASSIEGFPVKMDIKVVGNPKPKLQWFHNGHEIKPDPSHIAIVENPDNSSSLIIEKTAPGDSGLYEVIAQNPEGSTASKAKLYVAPKADETATEEAPQFVSALRDVNADEGQELVLSAPFISNPMPEVIWSKDGVTLTPNERLLMTCDGKHIGLTIKPAEAADSGNYTCLLANPLGEDSSACNANVRKVYKPPVFTQKISDQQQVFGNNAKIPVTVSGVPYPDLEWYFQDKPIPKSEKYSIKNDGDHHMLIVNNCEKGDQGVYKCIASNREGKDITQGRLDIVNEIKKHSRSEPPVFLKKIGDCDIYEGMVAKFTACATGYPEPEVEWFKNDQKLFPSDRFLIDIEPNGLLRLTIKNVTEYDVGRYSCRIFNPYGDDICHAELFYDSLDSQQKPLEDQYTDFKKYKKSGAPPPLSEGPIISRMTDRGLLLSWNPSVPLTPRYPITYQIEMMDLPEGDWRTLRTGVRSCACDIRNLEPFRDYRFRVRVENKFGVSDPSPYTQTYRQKLVPDPPKTYTYLPPGTDFRPETSPYFPKDFDIERPPHDGLAQAPQFLLREQDISYGVKDHNTELMWFVYGYPKPKMTYYFDDMLIESGGRFDQSYTRNGQATLFINKMLDRDVGWYEAVATNEHGEARQRVRLEIAEHPRFLKRPDETFIMARKNGRIEAKLVGIPLPEVHWFKDWKPIADSSRIKISSYDPDIYVLSIHDSIIKDGGLYSISARNIAGSISTSVTVHIEENEDQYIYKTYGRHPYVRSKQLRYQDKYDIGDELGRGTQGITYHAVERSSGDNYAAKIMYGRPELRPFMLNELEMMNTFNHKNLIRPYDAYDTDRSVTLIMELAAGGELVRDNLLRRDYYTERDIAHYIRQTLWGLEHMHEMGVGHMGLTIKDLLISVVGGDIIKVSDFGLSRKINRHNLSTLDYGMPEFVSPEVVNKEGVNFSHDMWTVGLITYVLLGGHNPFLGIDDRETLTKIREGRWDFKDEIWTHISDDGRDFISRLLLYSPEERMDVKTALKHPWFFMLDRPVYDHDYQIGTDRLRNYYDHFRDWYANASCKNYFRRRRLSGCFQHPSKMVYPPGHVYTPENTPEPLPEPRIRAKREEVVSKYLHPDYELGLIQSESHYQYGPDTYLLQLRDVNFPVRLREYMKVAHRRSPSFALNDSVDWSLPVIRERRRFTDIMDEEIDDERTRSRISMYAANESYSIRRLRTELGPRLDEYTEADAMIETQREGYPPFFREKPQTIAITENQPSHIHCFAVGDPKPCVQWFKNDMVLTESKRIKISVDEDGRSILRFEPALHFDVGVYKVVARNKVGQTVARCRIVVATLPDAPDSPEISANSGTEILLRWKQPRDDGHSTVLCYSLQYKLSNCDAWTTVADNIDHEFYLLHDLQPNTNYQFRLASKNRIGWSEMGIPVSASTVGGDAPKIHITKAMKHLQQLTENGHQVVPEEERVHTDYHCEREPPNWVTDSSVSDKYSFISEIARGEFSTIVKGIQKSTDTVVVAKILEVTDENEDNVVAEFDNFKTLRHERIPALFSAYKPLNVPIAIFVMEKLQGADVLTYFSSRHEYSEQMVATVVTQLLDALQYLHWRGYCHLNIQPDNVVMASVRSIQVKLVDFGSAKKVNKLGMKVTPCGSLDFQPPEMINDEPIFPQSDIWSLGALTYLLLSGCSPFRGADEYETKQNISFVRYRFENLFKEVTPEATRFIMLLFKRHPTKRPYTEDCLEHRWLMSSDYMVRKRERAIFLGSRLKTFCDEYHDLKNASATSSKVLNTVAGGPTPTQLLRSNSIQEELLTTF</sequence>
<feature type="domain" description="Ig-like" evidence="16">
    <location>
        <begin position="1214"/>
        <end position="1304"/>
    </location>
</feature>
<dbReference type="SMART" id="SM00325">
    <property type="entry name" value="RhoGEF"/>
    <property type="match status" value="1"/>
</dbReference>
<dbReference type="Gene3D" id="2.60.40.10">
    <property type="entry name" value="Immunoglobulins"/>
    <property type="match status" value="23"/>
</dbReference>
<dbReference type="InterPro" id="IPR003598">
    <property type="entry name" value="Ig_sub2"/>
</dbReference>
<dbReference type="FunFam" id="2.60.40.10:FF:000919">
    <property type="entry name" value="Uncharacterized protein, isoform C"/>
    <property type="match status" value="1"/>
</dbReference>
<dbReference type="GO" id="GO:0007525">
    <property type="term" value="P:somatic muscle development"/>
    <property type="evidence" value="ECO:0007669"/>
    <property type="project" value="UniProtKB-ARBA"/>
</dbReference>
<dbReference type="InterPro" id="IPR036179">
    <property type="entry name" value="Ig-like_dom_sf"/>
</dbReference>
<dbReference type="CDD" id="cd14112">
    <property type="entry name" value="STKc_Unc-89_rpt2"/>
    <property type="match status" value="1"/>
</dbReference>
<dbReference type="PROSITE" id="PS50853">
    <property type="entry name" value="FN3"/>
    <property type="match status" value="2"/>
</dbReference>
<dbReference type="FunFam" id="2.60.40.10:FF:000802">
    <property type="entry name" value="Muscle M-line assembly protein unc-89"/>
    <property type="match status" value="1"/>
</dbReference>
<evidence type="ECO:0000256" key="8">
    <source>
        <dbReference type="ARBA" id="ARBA00023179"/>
    </source>
</evidence>
<feature type="domain" description="Ig-like" evidence="16">
    <location>
        <begin position="2401"/>
        <end position="2477"/>
    </location>
</feature>
<evidence type="ECO:0000256" key="3">
    <source>
        <dbReference type="ARBA" id="ARBA00022490"/>
    </source>
</evidence>
<dbReference type="Pfam" id="PF00041">
    <property type="entry name" value="fn3"/>
    <property type="match status" value="2"/>
</dbReference>
<dbReference type="Pfam" id="PF22697">
    <property type="entry name" value="SOS1_NGEF_PH"/>
    <property type="match status" value="1"/>
</dbReference>
<dbReference type="Pfam" id="PF00069">
    <property type="entry name" value="Pkinase"/>
    <property type="match status" value="2"/>
</dbReference>
<evidence type="ECO:0000259" key="16">
    <source>
        <dbReference type="PROSITE" id="PS50835"/>
    </source>
</evidence>
<feature type="domain" description="Fibronectin type-III" evidence="17">
    <location>
        <begin position="2517"/>
        <end position="2618"/>
    </location>
</feature>
<dbReference type="PANTHER" id="PTHR47633:SF3">
    <property type="entry name" value="STRIATED MUSCLE PREFERENTIALLY EXPRESSED PROTEIN KINASE"/>
    <property type="match status" value="1"/>
</dbReference>
<dbReference type="CDD" id="cd00063">
    <property type="entry name" value="FN3"/>
    <property type="match status" value="2"/>
</dbReference>
<evidence type="ECO:0000256" key="4">
    <source>
        <dbReference type="ARBA" id="ARBA00022737"/>
    </source>
</evidence>
<evidence type="ECO:0000256" key="9">
    <source>
        <dbReference type="ARBA" id="ARBA00023319"/>
    </source>
</evidence>
<feature type="compositionally biased region" description="Basic and acidic residues" evidence="12">
    <location>
        <begin position="660"/>
        <end position="672"/>
    </location>
</feature>
<dbReference type="GO" id="GO:0045214">
    <property type="term" value="P:sarcomere organization"/>
    <property type="evidence" value="ECO:0007669"/>
    <property type="project" value="UniProtKB-ARBA"/>
</dbReference>
<feature type="domain" description="DH" evidence="14">
    <location>
        <begin position="86"/>
        <end position="264"/>
    </location>
</feature>
<feature type="domain" description="Ig-like" evidence="16">
    <location>
        <begin position="1023"/>
        <end position="1110"/>
    </location>
</feature>
<dbReference type="FunFam" id="2.60.40.10:FF:000519">
    <property type="entry name" value="Muscle M-line assembly protein unc-89"/>
    <property type="match status" value="1"/>
</dbReference>
<evidence type="ECO:0000259" key="14">
    <source>
        <dbReference type="PROSITE" id="PS50010"/>
    </source>
</evidence>
<dbReference type="InterPro" id="IPR000219">
    <property type="entry name" value="DH_dom"/>
</dbReference>
<dbReference type="SUPFAM" id="SSF50044">
    <property type="entry name" value="SH3-domain"/>
    <property type="match status" value="1"/>
</dbReference>
<dbReference type="InterPro" id="IPR035899">
    <property type="entry name" value="DBL_dom_sf"/>
</dbReference>
<keyword evidence="8" id="KW-0514">Muscle protein</keyword>
<reference evidence="18" key="3">
    <citation type="submission" date="2015-04" db="EMBL/GenBank/DDBJ databases">
        <authorList>
            <consortium name="FlyBase"/>
        </authorList>
    </citation>
    <scope>NUCLEOTIDE SEQUENCE</scope>
    <source>
        <strain evidence="18">W501</strain>
    </source>
</reference>
<dbReference type="CDD" id="cd00096">
    <property type="entry name" value="Ig"/>
    <property type="match status" value="1"/>
</dbReference>
<evidence type="ECO:0000256" key="7">
    <source>
        <dbReference type="ARBA" id="ARBA00023157"/>
    </source>
</evidence>
<dbReference type="Pfam" id="PF07679">
    <property type="entry name" value="I-set"/>
    <property type="match status" value="20"/>
</dbReference>
<comment type="similarity">
    <text evidence="1">Belongs to the protein kinase superfamily. CAMK Ser/Thr protein kinase family.</text>
</comment>
<dbReference type="FunFam" id="2.60.40.10:FF:001729">
    <property type="entry name" value="Uncharacterized protein, isoform B"/>
    <property type="match status" value="1"/>
</dbReference>
<dbReference type="Gene3D" id="3.30.200.20">
    <property type="entry name" value="Phosphorylase Kinase, domain 1"/>
    <property type="match status" value="1"/>
</dbReference>
<dbReference type="FunFam" id="1.20.900.10:FF:000033">
    <property type="entry name" value="Muscle M-line assembly protein unc-89-like Protein"/>
    <property type="match status" value="1"/>
</dbReference>
<feature type="domain" description="SH3" evidence="13">
    <location>
        <begin position="3"/>
        <end position="71"/>
    </location>
</feature>
<dbReference type="FunFam" id="2.60.40.10:FF:000147">
    <property type="entry name" value="Myosin light chain kinase"/>
    <property type="match status" value="1"/>
</dbReference>
<keyword evidence="9" id="KW-0393">Immunoglobulin domain</keyword>
<dbReference type="Pfam" id="PF00621">
    <property type="entry name" value="RhoGEF"/>
    <property type="match status" value="1"/>
</dbReference>
<keyword evidence="3" id="KW-0963">Cytoplasm</keyword>
<dbReference type="SMART" id="SM00409">
    <property type="entry name" value="IG"/>
    <property type="match status" value="21"/>
</dbReference>
<dbReference type="SUPFAM" id="SSF56112">
    <property type="entry name" value="Protein kinase-like (PK-like)"/>
    <property type="match status" value="2"/>
</dbReference>
<dbReference type="KEGG" id="dsi:Dsimw501_GD24982"/>
<dbReference type="GO" id="GO:0008104">
    <property type="term" value="P:intracellular protein localization"/>
    <property type="evidence" value="ECO:0007669"/>
    <property type="project" value="UniProtKB-ARBA"/>
</dbReference>
<feature type="domain" description="Ig-like" evidence="16">
    <location>
        <begin position="2100"/>
        <end position="2190"/>
    </location>
</feature>
<dbReference type="FunFam" id="2.60.40.10:FF:000145">
    <property type="entry name" value="Myosin light chain kinase, smooth muscle"/>
    <property type="match status" value="2"/>
</dbReference>
<protein>
    <submittedName>
        <fullName evidence="18">Uncharacterized protein, isoform H</fullName>
    </submittedName>
</protein>
<feature type="compositionally biased region" description="Polar residues" evidence="12">
    <location>
        <begin position="608"/>
        <end position="620"/>
    </location>
</feature>
<dbReference type="FunFam" id="2.30.29.30:FF:000414">
    <property type="entry name" value="Uncharacterized protein, isoform D"/>
    <property type="match status" value="1"/>
</dbReference>
<feature type="domain" description="Ig-like" evidence="16">
    <location>
        <begin position="1500"/>
        <end position="1591"/>
    </location>
</feature>
<dbReference type="SUPFAM" id="SSF49265">
    <property type="entry name" value="Fibronectin type III"/>
    <property type="match status" value="2"/>
</dbReference>
<dbReference type="GO" id="GO:0031430">
    <property type="term" value="C:M band"/>
    <property type="evidence" value="ECO:0007669"/>
    <property type="project" value="UniProtKB-SubCell"/>
</dbReference>
<dbReference type="InterPro" id="IPR003961">
    <property type="entry name" value="FN3_dom"/>
</dbReference>
<feature type="compositionally biased region" description="Low complexity" evidence="12">
    <location>
        <begin position="505"/>
        <end position="517"/>
    </location>
</feature>
<feature type="domain" description="Ig-like" evidence="16">
    <location>
        <begin position="862"/>
        <end position="1008"/>
    </location>
</feature>
<dbReference type="FunFam" id="1.10.510.10:FF:000681">
    <property type="entry name" value="Muscle M-line assembly protein unc-89-like Protein"/>
    <property type="match status" value="1"/>
</dbReference>
<dbReference type="InterPro" id="IPR013783">
    <property type="entry name" value="Ig-like_fold"/>
</dbReference>
<feature type="region of interest" description="Disordered" evidence="12">
    <location>
        <begin position="465"/>
        <end position="720"/>
    </location>
</feature>
<feature type="domain" description="Protein kinase" evidence="15">
    <location>
        <begin position="2871"/>
        <end position="3125"/>
    </location>
</feature>
<dbReference type="CDD" id="cd14109">
    <property type="entry name" value="PK_Unc-89_rpt1"/>
    <property type="match status" value="1"/>
</dbReference>
<keyword evidence="4" id="KW-0677">Repeat</keyword>
<feature type="compositionally biased region" description="Low complexity" evidence="12">
    <location>
        <begin position="697"/>
        <end position="706"/>
    </location>
</feature>
<keyword evidence="7" id="KW-1015">Disulfide bond</keyword>
<dbReference type="Bgee" id="FBgn0196295">
    <property type="expression patterns" value="Expressed in adult organism and 3 other cell types or tissues"/>
</dbReference>
<dbReference type="PROSITE" id="PS50002">
    <property type="entry name" value="SH3"/>
    <property type="match status" value="1"/>
</dbReference>
<evidence type="ECO:0000256" key="1">
    <source>
        <dbReference type="ARBA" id="ARBA00006692"/>
    </source>
</evidence>
<dbReference type="InterPro" id="IPR001452">
    <property type="entry name" value="SH3_domain"/>
</dbReference>
<proteinExistence type="inferred from homology"/>
<dbReference type="SMART" id="SM00060">
    <property type="entry name" value="FN3"/>
    <property type="match status" value="2"/>
</dbReference>
<feature type="domain" description="Ig-like" evidence="16">
    <location>
        <begin position="2204"/>
        <end position="2294"/>
    </location>
</feature>
<reference evidence="18" key="2">
    <citation type="submission" date="2014-06" db="EMBL/GenBank/DDBJ databases">
        <authorList>
            <person name="Hu T."/>
            <person name="Eisen M.B."/>
            <person name="Thornton K.R."/>
            <person name="Andolfatto P."/>
        </authorList>
    </citation>
    <scope>NUCLEOTIDE SEQUENCE</scope>
    <source>
        <strain evidence="18">W501</strain>
    </source>
</reference>
<reference evidence="18" key="1">
    <citation type="journal article" date="2013" name="Genome Res.">
        <title>A second-generation assembly of the Drosophila simulans genome provides new insights into patterns of lineage-specific divergence.</title>
        <authorList>
            <person name="Hu T.T."/>
            <person name="Eisen M.B."/>
            <person name="Thornton K.R."/>
            <person name="Andolfatto P."/>
        </authorList>
    </citation>
    <scope>NUCLEOTIDE SEQUENCE [LARGE SCALE GENOMIC DNA]</scope>
    <source>
        <strain evidence="18">W501</strain>
    </source>
</reference>
<evidence type="ECO:0000256" key="6">
    <source>
        <dbReference type="ARBA" id="ARBA00022840"/>
    </source>
</evidence>
<gene>
    <name evidence="18" type="primary">Dsim\GD24982</name>
    <name evidence="18" type="ORF">Dsimw501_GD24982</name>
</gene>
<feature type="domain" description="Protein kinase" evidence="15">
    <location>
        <begin position="3582"/>
        <end position="3836"/>
    </location>
</feature>
<dbReference type="FunFam" id="1.10.510.10:FF:000573">
    <property type="entry name" value="Uncharacterized protein, isoform D"/>
    <property type="match status" value="1"/>
</dbReference>
<feature type="domain" description="Ig-like" evidence="16">
    <location>
        <begin position="727"/>
        <end position="813"/>
    </location>
</feature>
<feature type="domain" description="Ig-like" evidence="16">
    <location>
        <begin position="1309"/>
        <end position="1399"/>
    </location>
</feature>
<dbReference type="SUPFAM" id="SSF48065">
    <property type="entry name" value="DBL homology domain (DH-domain)"/>
    <property type="match status" value="1"/>
</dbReference>
<feature type="domain" description="Ig-like" evidence="16">
    <location>
        <begin position="1905"/>
        <end position="1990"/>
    </location>
</feature>
<feature type="domain" description="Ig-like" evidence="16">
    <location>
        <begin position="3339"/>
        <end position="3423"/>
    </location>
</feature>
<comment type="subcellular location">
    <subcellularLocation>
        <location evidence="10">Cytoplasm</location>
        <location evidence="10">Myofibril</location>
        <location evidence="10">Sarcomere</location>
        <location evidence="10">M line</location>
    </subcellularLocation>
</comment>
<dbReference type="FunFam" id="2.60.40.10:FF:001381">
    <property type="entry name" value="Uncharacterized protein, isoform C"/>
    <property type="match status" value="1"/>
</dbReference>
<dbReference type="FunFam" id="2.60.40.10:FF:001036">
    <property type="entry name" value="Muscle M-line assembly protein unc-89"/>
    <property type="match status" value="1"/>
</dbReference>
<feature type="domain" description="Ig-like" evidence="16">
    <location>
        <begin position="1798"/>
        <end position="1899"/>
    </location>
</feature>
<evidence type="ECO:0000256" key="12">
    <source>
        <dbReference type="SAM" id="MobiDB-lite"/>
    </source>
</evidence>
<dbReference type="InterPro" id="IPR055251">
    <property type="entry name" value="SOS1_NGEF_PH"/>
</dbReference>
<dbReference type="FunFam" id="2.60.40.10:FF:000940">
    <property type="entry name" value="Muscle M-line assembly protein unc-89"/>
    <property type="match status" value="1"/>
</dbReference>
<dbReference type="InterPro" id="IPR007110">
    <property type="entry name" value="Ig-like_dom"/>
</dbReference>
<feature type="domain" description="Ig-like" evidence="16">
    <location>
        <begin position="1404"/>
        <end position="1495"/>
    </location>
</feature>
<feature type="domain" description="Ig-like" evidence="16">
    <location>
        <begin position="2299"/>
        <end position="2383"/>
    </location>
</feature>
<dbReference type="PROSITE" id="PS50010">
    <property type="entry name" value="DH_2"/>
    <property type="match status" value="1"/>
</dbReference>
<keyword evidence="2 11" id="KW-0728">SH3 domain</keyword>
<evidence type="ECO:0000256" key="10">
    <source>
        <dbReference type="ARBA" id="ARBA00037833"/>
    </source>
</evidence>
<dbReference type="InterPro" id="IPR011009">
    <property type="entry name" value="Kinase-like_dom_sf"/>
</dbReference>
<evidence type="ECO:0000256" key="11">
    <source>
        <dbReference type="PROSITE-ProRule" id="PRU00192"/>
    </source>
</evidence>
<dbReference type="Proteomes" id="UP000035880">
    <property type="component" value="Chromosome 2R"/>
</dbReference>
<evidence type="ECO:0000259" key="17">
    <source>
        <dbReference type="PROSITE" id="PS50853"/>
    </source>
</evidence>
<dbReference type="GO" id="GO:0004672">
    <property type="term" value="F:protein kinase activity"/>
    <property type="evidence" value="ECO:0007669"/>
    <property type="project" value="InterPro"/>
</dbReference>
<dbReference type="InterPro" id="IPR003599">
    <property type="entry name" value="Ig_sub"/>
</dbReference>
<dbReference type="FunFam" id="2.60.40.10:FF:000796">
    <property type="entry name" value="Muscle M-line assembly protein unc-89"/>
    <property type="match status" value="1"/>
</dbReference>
<dbReference type="GO" id="GO:0019899">
    <property type="term" value="F:enzyme binding"/>
    <property type="evidence" value="ECO:0007669"/>
    <property type="project" value="UniProtKB-ARBA"/>
</dbReference>
<dbReference type="Gene3D" id="2.30.29.30">
    <property type="entry name" value="Pleckstrin-homology domain (PH domain)/Phosphotyrosine-binding domain (PTB)"/>
    <property type="match status" value="1"/>
</dbReference>
<evidence type="ECO:0000259" key="13">
    <source>
        <dbReference type="PROSITE" id="PS50002"/>
    </source>
</evidence>
<dbReference type="OrthoDB" id="2570713at2759"/>
<dbReference type="EMBL" id="CM002911">
    <property type="protein sequence ID" value="KMY96212.1"/>
    <property type="molecule type" value="Genomic_DNA"/>
</dbReference>
<dbReference type="PROSITE" id="PS50011">
    <property type="entry name" value="PROTEIN_KINASE_DOM"/>
    <property type="match status" value="2"/>
</dbReference>
<dbReference type="FunFam" id="2.60.40.10:FF:000345">
    <property type="entry name" value="Muscle M-line assembly protein unc-89"/>
    <property type="match status" value="2"/>
</dbReference>
<dbReference type="PANTHER" id="PTHR47633">
    <property type="entry name" value="IMMUNOGLOBULIN"/>
    <property type="match status" value="1"/>
</dbReference>
<dbReference type="CDD" id="cd13325">
    <property type="entry name" value="PH_unc89"/>
    <property type="match status" value="1"/>
</dbReference>
<dbReference type="InterPro" id="IPR000719">
    <property type="entry name" value="Prot_kinase_dom"/>
</dbReference>
<dbReference type="Gene3D" id="1.10.510.10">
    <property type="entry name" value="Transferase(Phosphotransferase) domain 1"/>
    <property type="match status" value="2"/>
</dbReference>
<feature type="compositionally biased region" description="Basic and acidic residues" evidence="12">
    <location>
        <begin position="682"/>
        <end position="696"/>
    </location>
</feature>
<dbReference type="InterPro" id="IPR011993">
    <property type="entry name" value="PH-like_dom_sf"/>
</dbReference>
<evidence type="ECO:0000313" key="18">
    <source>
        <dbReference type="EMBL" id="KMY96212.1"/>
    </source>
</evidence>
<keyword evidence="6" id="KW-0067">ATP-binding</keyword>
<feature type="compositionally biased region" description="Low complexity" evidence="12">
    <location>
        <begin position="466"/>
        <end position="490"/>
    </location>
</feature>
<evidence type="ECO:0000256" key="5">
    <source>
        <dbReference type="ARBA" id="ARBA00022741"/>
    </source>
</evidence>
<dbReference type="FunFam" id="2.60.40.10:FF:001418">
    <property type="entry name" value="Uncharacterized protein, isoform B"/>
    <property type="match status" value="1"/>
</dbReference>